<evidence type="ECO:0000256" key="1">
    <source>
        <dbReference type="SAM" id="MobiDB-lite"/>
    </source>
</evidence>
<evidence type="ECO:0000313" key="3">
    <source>
        <dbReference type="EMBL" id="EKX31779.1"/>
    </source>
</evidence>
<dbReference type="SUPFAM" id="SSF49899">
    <property type="entry name" value="Concanavalin A-like lectins/glucanases"/>
    <property type="match status" value="1"/>
</dbReference>
<sequence length="391" mass="41668">MSLLLWRRGTTKTLSTWLFIACSHVAAQYEGSPSDLNEAGEIAGGLWWDSYGRQVRADRPWAWWRLDDAGVSQTAACAAPQAEGCMPGAYRCDRLGLQPGGVAAVTGVPYSLSAVTVAGEEVAGAARLAGIACFQLSFNPPSSFSCSPSPTIPPPVAAPFSLELWVRPLQSGEGVAQNVLAMQCGGMFELALTELLHLSLSLPGLPAPLLSQRALATEVWGHVAISVDGSWVHLYMNGTREGKKQLLRGQGAPLCSSQPCTITVGGGARFLNADVDEVAFYTKSLSQTQLARHFVAISYNSNFKRPHSSCLSPPQTHLNPVQSCAVADVGQKRLDQLGDEYRSRRRSADKLLAAHMANGRPSVPASELDSRSSNPVMQGPDPWPVNSAMAG</sequence>
<dbReference type="AlphaFoldDB" id="L1I7E1"/>
<reference evidence="3 5" key="1">
    <citation type="journal article" date="2012" name="Nature">
        <title>Algal genomes reveal evolutionary mosaicism and the fate of nucleomorphs.</title>
        <authorList>
            <consortium name="DOE Joint Genome Institute"/>
            <person name="Curtis B.A."/>
            <person name="Tanifuji G."/>
            <person name="Burki F."/>
            <person name="Gruber A."/>
            <person name="Irimia M."/>
            <person name="Maruyama S."/>
            <person name="Arias M.C."/>
            <person name="Ball S.G."/>
            <person name="Gile G.H."/>
            <person name="Hirakawa Y."/>
            <person name="Hopkins J.F."/>
            <person name="Kuo A."/>
            <person name="Rensing S.A."/>
            <person name="Schmutz J."/>
            <person name="Symeonidi A."/>
            <person name="Elias M."/>
            <person name="Eveleigh R.J."/>
            <person name="Herman E.K."/>
            <person name="Klute M.J."/>
            <person name="Nakayama T."/>
            <person name="Obornik M."/>
            <person name="Reyes-Prieto A."/>
            <person name="Armbrust E.V."/>
            <person name="Aves S.J."/>
            <person name="Beiko R.G."/>
            <person name="Coutinho P."/>
            <person name="Dacks J.B."/>
            <person name="Durnford D.G."/>
            <person name="Fast N.M."/>
            <person name="Green B.R."/>
            <person name="Grisdale C.J."/>
            <person name="Hempel F."/>
            <person name="Henrissat B."/>
            <person name="Hoppner M.P."/>
            <person name="Ishida K."/>
            <person name="Kim E."/>
            <person name="Koreny L."/>
            <person name="Kroth P.G."/>
            <person name="Liu Y."/>
            <person name="Malik S.B."/>
            <person name="Maier U.G."/>
            <person name="McRose D."/>
            <person name="Mock T."/>
            <person name="Neilson J.A."/>
            <person name="Onodera N.T."/>
            <person name="Poole A.M."/>
            <person name="Pritham E.J."/>
            <person name="Richards T.A."/>
            <person name="Rocap G."/>
            <person name="Roy S.W."/>
            <person name="Sarai C."/>
            <person name="Schaack S."/>
            <person name="Shirato S."/>
            <person name="Slamovits C.H."/>
            <person name="Spencer D.F."/>
            <person name="Suzuki S."/>
            <person name="Worden A.Z."/>
            <person name="Zauner S."/>
            <person name="Barry K."/>
            <person name="Bell C."/>
            <person name="Bharti A.K."/>
            <person name="Crow J.A."/>
            <person name="Grimwood J."/>
            <person name="Kramer R."/>
            <person name="Lindquist E."/>
            <person name="Lucas S."/>
            <person name="Salamov A."/>
            <person name="McFadden G.I."/>
            <person name="Lane C.E."/>
            <person name="Keeling P.J."/>
            <person name="Gray M.W."/>
            <person name="Grigoriev I.V."/>
            <person name="Archibald J.M."/>
        </authorList>
    </citation>
    <scope>NUCLEOTIDE SEQUENCE</scope>
    <source>
        <strain evidence="3 5">CCMP2712</strain>
    </source>
</reference>
<feature type="chain" id="PRO_5008769677" description="LamG-like jellyroll fold domain-containing protein" evidence="2">
    <location>
        <begin position="28"/>
        <end position="391"/>
    </location>
</feature>
<reference evidence="4" key="3">
    <citation type="submission" date="2016-03" db="UniProtKB">
        <authorList>
            <consortium name="EnsemblProtists"/>
        </authorList>
    </citation>
    <scope>IDENTIFICATION</scope>
</reference>
<dbReference type="Gene3D" id="2.60.120.200">
    <property type="match status" value="1"/>
</dbReference>
<evidence type="ECO:0000313" key="4">
    <source>
        <dbReference type="EnsemblProtists" id="EKX31779"/>
    </source>
</evidence>
<organism evidence="3">
    <name type="scientific">Guillardia theta (strain CCMP2712)</name>
    <name type="common">Cryptophyte</name>
    <dbReference type="NCBI Taxonomy" id="905079"/>
    <lineage>
        <taxon>Eukaryota</taxon>
        <taxon>Cryptophyceae</taxon>
        <taxon>Pyrenomonadales</taxon>
        <taxon>Geminigeraceae</taxon>
        <taxon>Guillardia</taxon>
    </lineage>
</organism>
<dbReference type="RefSeq" id="XP_005818759.1">
    <property type="nucleotide sequence ID" value="XM_005818702.1"/>
</dbReference>
<dbReference type="OrthoDB" id="536211at2759"/>
<gene>
    <name evidence="3" type="ORF">GUITHDRAFT_149070</name>
</gene>
<evidence type="ECO:0000256" key="2">
    <source>
        <dbReference type="SAM" id="SignalP"/>
    </source>
</evidence>
<dbReference type="Pfam" id="PF13385">
    <property type="entry name" value="Laminin_G_3"/>
    <property type="match status" value="1"/>
</dbReference>
<accession>L1I7E1</accession>
<dbReference type="PaxDb" id="55529-EKX31779"/>
<reference evidence="5" key="2">
    <citation type="submission" date="2012-11" db="EMBL/GenBank/DDBJ databases">
        <authorList>
            <person name="Kuo A."/>
            <person name="Curtis B.A."/>
            <person name="Tanifuji G."/>
            <person name="Burki F."/>
            <person name="Gruber A."/>
            <person name="Irimia M."/>
            <person name="Maruyama S."/>
            <person name="Arias M.C."/>
            <person name="Ball S.G."/>
            <person name="Gile G.H."/>
            <person name="Hirakawa Y."/>
            <person name="Hopkins J.F."/>
            <person name="Rensing S.A."/>
            <person name="Schmutz J."/>
            <person name="Symeonidi A."/>
            <person name="Elias M."/>
            <person name="Eveleigh R.J."/>
            <person name="Herman E.K."/>
            <person name="Klute M.J."/>
            <person name="Nakayama T."/>
            <person name="Obornik M."/>
            <person name="Reyes-Prieto A."/>
            <person name="Armbrust E.V."/>
            <person name="Aves S.J."/>
            <person name="Beiko R.G."/>
            <person name="Coutinho P."/>
            <person name="Dacks J.B."/>
            <person name="Durnford D.G."/>
            <person name="Fast N.M."/>
            <person name="Green B.R."/>
            <person name="Grisdale C."/>
            <person name="Hempe F."/>
            <person name="Henrissat B."/>
            <person name="Hoppner M.P."/>
            <person name="Ishida K.-I."/>
            <person name="Kim E."/>
            <person name="Koreny L."/>
            <person name="Kroth P.G."/>
            <person name="Liu Y."/>
            <person name="Malik S.-B."/>
            <person name="Maier U.G."/>
            <person name="McRose D."/>
            <person name="Mock T."/>
            <person name="Neilson J.A."/>
            <person name="Onodera N.T."/>
            <person name="Poole A.M."/>
            <person name="Pritham E.J."/>
            <person name="Richards T.A."/>
            <person name="Rocap G."/>
            <person name="Roy S.W."/>
            <person name="Sarai C."/>
            <person name="Schaack S."/>
            <person name="Shirato S."/>
            <person name="Slamovits C.H."/>
            <person name="Spencer D.F."/>
            <person name="Suzuki S."/>
            <person name="Worden A.Z."/>
            <person name="Zauner S."/>
            <person name="Barry K."/>
            <person name="Bell C."/>
            <person name="Bharti A.K."/>
            <person name="Crow J.A."/>
            <person name="Grimwood J."/>
            <person name="Kramer R."/>
            <person name="Lindquist E."/>
            <person name="Lucas S."/>
            <person name="Salamov A."/>
            <person name="McFadden G.I."/>
            <person name="Lane C.E."/>
            <person name="Keeling P.J."/>
            <person name="Gray M.W."/>
            <person name="Grigoriev I.V."/>
            <person name="Archibald J.M."/>
        </authorList>
    </citation>
    <scope>NUCLEOTIDE SEQUENCE</scope>
    <source>
        <strain evidence="5">CCMP2712</strain>
    </source>
</reference>
<dbReference type="EMBL" id="JH993237">
    <property type="protein sequence ID" value="EKX31779.1"/>
    <property type="molecule type" value="Genomic_DNA"/>
</dbReference>
<dbReference type="Proteomes" id="UP000011087">
    <property type="component" value="Unassembled WGS sequence"/>
</dbReference>
<name>L1I7E1_GUITC</name>
<protein>
    <recommendedName>
        <fullName evidence="6">LamG-like jellyroll fold domain-containing protein</fullName>
    </recommendedName>
</protein>
<dbReference type="KEGG" id="gtt:GUITHDRAFT_149070"/>
<keyword evidence="5" id="KW-1185">Reference proteome</keyword>
<dbReference type="GeneID" id="17288505"/>
<dbReference type="HOGENOM" id="CLU_706862_0_0_1"/>
<proteinExistence type="predicted"/>
<keyword evidence="2" id="KW-0732">Signal</keyword>
<dbReference type="EnsemblProtists" id="EKX31779">
    <property type="protein sequence ID" value="EKX31779"/>
    <property type="gene ID" value="GUITHDRAFT_149070"/>
</dbReference>
<feature type="signal peptide" evidence="2">
    <location>
        <begin position="1"/>
        <end position="27"/>
    </location>
</feature>
<dbReference type="InterPro" id="IPR013320">
    <property type="entry name" value="ConA-like_dom_sf"/>
</dbReference>
<feature type="region of interest" description="Disordered" evidence="1">
    <location>
        <begin position="357"/>
        <end position="391"/>
    </location>
</feature>
<evidence type="ECO:0008006" key="6">
    <source>
        <dbReference type="Google" id="ProtNLM"/>
    </source>
</evidence>
<evidence type="ECO:0000313" key="5">
    <source>
        <dbReference type="Proteomes" id="UP000011087"/>
    </source>
</evidence>